<comment type="caution">
    <text evidence="1">The sequence shown here is derived from an EMBL/GenBank/DDBJ whole genome shotgun (WGS) entry which is preliminary data.</text>
</comment>
<name>A0ACC2J4G7_9PEZI</name>
<accession>A0ACC2J4G7</accession>
<dbReference type="Proteomes" id="UP001153334">
    <property type="component" value="Unassembled WGS sequence"/>
</dbReference>
<keyword evidence="2" id="KW-1185">Reference proteome</keyword>
<protein>
    <submittedName>
        <fullName evidence="1">Uncharacterized protein</fullName>
    </submittedName>
</protein>
<evidence type="ECO:0000313" key="1">
    <source>
        <dbReference type="EMBL" id="KAJ8122373.1"/>
    </source>
</evidence>
<sequence length="323" mass="36427">MADVNFCAASELLLHHWGNEFSNTATTRDESASASFSHSQRPQDAPSHAAKSSPSPSFSAESSESYPLSRCSSISSLYSTATSTCESDSDDEGDDDKIFLVSILKKPRVWRRGAHSPEQQRIRNSNSNYASHNNGIHDSSCNDDDDDDDEWKYEAEEDDDEEDDDESECEIIFERNVSFNDPLATDIVTGDPVEPSPLSRLEWTASRARACLERERKEFERDREVFQEAWEEFEVGPGGKSLEEELKELRCLDGEDEEPPENQSAKMMENAYGGKRTEPASHGQSKRGVALDFEVENILLEMVEAAVRLVGQEQQRQQEKQKR</sequence>
<organism evidence="1 2">
    <name type="scientific">Nemania bipapillata</name>
    <dbReference type="NCBI Taxonomy" id="110536"/>
    <lineage>
        <taxon>Eukaryota</taxon>
        <taxon>Fungi</taxon>
        <taxon>Dikarya</taxon>
        <taxon>Ascomycota</taxon>
        <taxon>Pezizomycotina</taxon>
        <taxon>Sordariomycetes</taxon>
        <taxon>Xylariomycetidae</taxon>
        <taxon>Xylariales</taxon>
        <taxon>Xylariaceae</taxon>
        <taxon>Nemania</taxon>
    </lineage>
</organism>
<dbReference type="EMBL" id="JAPESX010000243">
    <property type="protein sequence ID" value="KAJ8122373.1"/>
    <property type="molecule type" value="Genomic_DNA"/>
</dbReference>
<gene>
    <name evidence="1" type="ORF">ONZ43_g1415</name>
</gene>
<evidence type="ECO:0000313" key="2">
    <source>
        <dbReference type="Proteomes" id="UP001153334"/>
    </source>
</evidence>
<proteinExistence type="predicted"/>
<reference evidence="1" key="1">
    <citation type="submission" date="2022-11" db="EMBL/GenBank/DDBJ databases">
        <title>Genome Sequence of Nemania bipapillata.</title>
        <authorList>
            <person name="Buettner E."/>
        </authorList>
    </citation>
    <scope>NUCLEOTIDE SEQUENCE</scope>
    <source>
        <strain evidence="1">CP14</strain>
    </source>
</reference>